<feature type="domain" description="Ig-like" evidence="5">
    <location>
        <begin position="80"/>
        <end position="166"/>
    </location>
</feature>
<dbReference type="PANTHER" id="PTHR45080:SF8">
    <property type="entry name" value="IG-LIKE DOMAIN-CONTAINING PROTEIN"/>
    <property type="match status" value="1"/>
</dbReference>
<dbReference type="KEGG" id="aplc:110985005"/>
<dbReference type="GO" id="GO:0007156">
    <property type="term" value="P:homophilic cell adhesion via plasma membrane adhesion molecules"/>
    <property type="evidence" value="ECO:0007669"/>
    <property type="project" value="TreeGrafter"/>
</dbReference>
<dbReference type="Pfam" id="PF13927">
    <property type="entry name" value="Ig_3"/>
    <property type="match status" value="1"/>
</dbReference>
<dbReference type="GO" id="GO:0043025">
    <property type="term" value="C:neuronal cell body"/>
    <property type="evidence" value="ECO:0007669"/>
    <property type="project" value="TreeGrafter"/>
</dbReference>
<dbReference type="OMA" id="QNITIEP"/>
<protein>
    <submittedName>
        <fullName evidence="8">Neurotrimin-like</fullName>
    </submittedName>
</protein>
<feature type="domain" description="Ig-like" evidence="5">
    <location>
        <begin position="286"/>
        <end position="375"/>
    </location>
</feature>
<evidence type="ECO:0000256" key="2">
    <source>
        <dbReference type="ARBA" id="ARBA00022737"/>
    </source>
</evidence>
<dbReference type="PROSITE" id="PS50853">
    <property type="entry name" value="FN3"/>
    <property type="match status" value="1"/>
</dbReference>
<dbReference type="InterPro" id="IPR003599">
    <property type="entry name" value="Ig_sub"/>
</dbReference>
<evidence type="ECO:0000313" key="7">
    <source>
        <dbReference type="Proteomes" id="UP000694845"/>
    </source>
</evidence>
<dbReference type="InterPro" id="IPR036179">
    <property type="entry name" value="Ig-like_dom_sf"/>
</dbReference>
<dbReference type="Pfam" id="PF00041">
    <property type="entry name" value="fn3"/>
    <property type="match status" value="1"/>
</dbReference>
<dbReference type="SUPFAM" id="SSF49265">
    <property type="entry name" value="Fibronectin type III"/>
    <property type="match status" value="1"/>
</dbReference>
<keyword evidence="2" id="KW-0677">Repeat</keyword>
<dbReference type="GO" id="GO:0008046">
    <property type="term" value="F:axon guidance receptor activity"/>
    <property type="evidence" value="ECO:0007669"/>
    <property type="project" value="TreeGrafter"/>
</dbReference>
<dbReference type="InterPro" id="IPR007110">
    <property type="entry name" value="Ig-like_dom"/>
</dbReference>
<proteinExistence type="predicted"/>
<evidence type="ECO:0000256" key="1">
    <source>
        <dbReference type="ARBA" id="ARBA00022729"/>
    </source>
</evidence>
<dbReference type="PANTHER" id="PTHR45080">
    <property type="entry name" value="CONTACTIN 5"/>
    <property type="match status" value="1"/>
</dbReference>
<dbReference type="GO" id="GO:0005886">
    <property type="term" value="C:plasma membrane"/>
    <property type="evidence" value="ECO:0007669"/>
    <property type="project" value="TreeGrafter"/>
</dbReference>
<evidence type="ECO:0000259" key="6">
    <source>
        <dbReference type="PROSITE" id="PS50853"/>
    </source>
</evidence>
<dbReference type="Proteomes" id="UP000694845">
    <property type="component" value="Unplaced"/>
</dbReference>
<dbReference type="SMART" id="SM00409">
    <property type="entry name" value="IG"/>
    <property type="match status" value="3"/>
</dbReference>
<dbReference type="InterPro" id="IPR003598">
    <property type="entry name" value="Ig_sub2"/>
</dbReference>
<feature type="chain" id="PRO_5034926019" evidence="4">
    <location>
        <begin position="28"/>
        <end position="551"/>
    </location>
</feature>
<organism evidence="7 8">
    <name type="scientific">Acanthaster planci</name>
    <name type="common">Crown-of-thorns starfish</name>
    <dbReference type="NCBI Taxonomy" id="133434"/>
    <lineage>
        <taxon>Eukaryota</taxon>
        <taxon>Metazoa</taxon>
        <taxon>Echinodermata</taxon>
        <taxon>Eleutherozoa</taxon>
        <taxon>Asterozoa</taxon>
        <taxon>Asteroidea</taxon>
        <taxon>Valvatacea</taxon>
        <taxon>Valvatida</taxon>
        <taxon>Acanthasteridae</taxon>
        <taxon>Acanthaster</taxon>
    </lineage>
</organism>
<dbReference type="InterPro" id="IPR003961">
    <property type="entry name" value="FN3_dom"/>
</dbReference>
<keyword evidence="3" id="KW-1015">Disulfide bond</keyword>
<accession>A0A8B7Z6V2</accession>
<evidence type="ECO:0000256" key="4">
    <source>
        <dbReference type="SAM" id="SignalP"/>
    </source>
</evidence>
<dbReference type="AlphaFoldDB" id="A0A8B7Z6V2"/>
<keyword evidence="1 4" id="KW-0732">Signal</keyword>
<dbReference type="Gene3D" id="2.60.40.10">
    <property type="entry name" value="Immunoglobulins"/>
    <property type="match status" value="4"/>
</dbReference>
<dbReference type="RefSeq" id="XP_022101373.1">
    <property type="nucleotide sequence ID" value="XM_022245681.1"/>
</dbReference>
<dbReference type="CDD" id="cd00063">
    <property type="entry name" value="FN3"/>
    <property type="match status" value="1"/>
</dbReference>
<dbReference type="GO" id="GO:0050808">
    <property type="term" value="P:synapse organization"/>
    <property type="evidence" value="ECO:0007669"/>
    <property type="project" value="TreeGrafter"/>
</dbReference>
<feature type="domain" description="Fibronectin type-III" evidence="6">
    <location>
        <begin position="377"/>
        <end position="496"/>
    </location>
</feature>
<name>A0A8B7Z6V2_ACAPL</name>
<dbReference type="Pfam" id="PF07679">
    <property type="entry name" value="I-set"/>
    <property type="match status" value="2"/>
</dbReference>
<dbReference type="GO" id="GO:0030424">
    <property type="term" value="C:axon"/>
    <property type="evidence" value="ECO:0007669"/>
    <property type="project" value="TreeGrafter"/>
</dbReference>
<dbReference type="InterPro" id="IPR013783">
    <property type="entry name" value="Ig-like_fold"/>
</dbReference>
<dbReference type="SUPFAM" id="SSF48726">
    <property type="entry name" value="Immunoglobulin"/>
    <property type="match status" value="3"/>
</dbReference>
<dbReference type="InterPro" id="IPR013098">
    <property type="entry name" value="Ig_I-set"/>
</dbReference>
<dbReference type="SMART" id="SM00408">
    <property type="entry name" value="IGc2"/>
    <property type="match status" value="3"/>
</dbReference>
<dbReference type="CDD" id="cd00096">
    <property type="entry name" value="Ig"/>
    <property type="match status" value="1"/>
</dbReference>
<feature type="signal peptide" evidence="4">
    <location>
        <begin position="1"/>
        <end position="27"/>
    </location>
</feature>
<dbReference type="SMART" id="SM00060">
    <property type="entry name" value="FN3"/>
    <property type="match status" value="1"/>
</dbReference>
<keyword evidence="7" id="KW-1185">Reference proteome</keyword>
<dbReference type="InterPro" id="IPR050958">
    <property type="entry name" value="Cell_Adh-Cytoskel_Orgn"/>
</dbReference>
<dbReference type="GeneID" id="110985005"/>
<sequence length="551" mass="61418">MDRRASFAAAAVAMLMCLAIEADSTEADLTYIVIGSTTFTLTERVQKCLETLGLSNSNSTNPGGYLRKCLRKLSTTTRAPNETYFINAARETLVAEEGSTAVLRCEIVNLGRKRVFWWRGQTTLLSSMYTLYADDRRVKIEAFNSTFNIRITRVRKSDAGKYKCQVLARRFKLERIVELEVPSLPSIVSLEPTTPPFFDQSDRDRRYFNRTTDAILYCNASGFPDPTVTWEKVGYYPPMGGSPQVWGDTVLLSNIDEQDAGVYNCTASNGVGTIERSIEVVVQYLPVVRSPATSIRAGRGQYVSLDCEVSAVPSAEIMWRRDNVTIQTAGQGLVRDGKQYTTYILVSVDPDEDYGVYRCTASNMMGASFVSIELHGRPLPPRVTSAPKSTRRHAYSLSWQPGMPPDEWRPQEILVSSYVIQFRGWWIQKTGALQRVVYTHQNPLREVIPAVDRQQEYNYVIRDLRPNTTYQMTIYGRNQYGKGEPTAFTFYTANENAPSAPKLATANGRATYEQKVTPRGLQSGAAATLKPSAGLVDLVVFAAVVVGKTSS</sequence>
<dbReference type="InterPro" id="IPR036116">
    <property type="entry name" value="FN3_sf"/>
</dbReference>
<reference evidence="8" key="1">
    <citation type="submission" date="2025-08" db="UniProtKB">
        <authorList>
            <consortium name="RefSeq"/>
        </authorList>
    </citation>
    <scope>IDENTIFICATION</scope>
</reference>
<evidence type="ECO:0000259" key="5">
    <source>
        <dbReference type="PROSITE" id="PS50835"/>
    </source>
</evidence>
<gene>
    <name evidence="8" type="primary">LOC110985005</name>
</gene>
<evidence type="ECO:0000256" key="3">
    <source>
        <dbReference type="ARBA" id="ARBA00023157"/>
    </source>
</evidence>
<dbReference type="OrthoDB" id="10010359at2759"/>
<dbReference type="PROSITE" id="PS50835">
    <property type="entry name" value="IG_LIKE"/>
    <property type="match status" value="3"/>
</dbReference>
<feature type="domain" description="Ig-like" evidence="5">
    <location>
        <begin position="185"/>
        <end position="281"/>
    </location>
</feature>
<evidence type="ECO:0000313" key="8">
    <source>
        <dbReference type="RefSeq" id="XP_022101373.1"/>
    </source>
</evidence>